<dbReference type="Proteomes" id="UP000183635">
    <property type="component" value="Unassembled WGS sequence"/>
</dbReference>
<dbReference type="OrthoDB" id="5672604at2"/>
<evidence type="ECO:0000313" key="1">
    <source>
        <dbReference type="EMBL" id="SFH57420.1"/>
    </source>
</evidence>
<dbReference type="GO" id="GO:0016757">
    <property type="term" value="F:glycosyltransferase activity"/>
    <property type="evidence" value="ECO:0007669"/>
    <property type="project" value="InterPro"/>
</dbReference>
<dbReference type="PANTHER" id="PTHR11183">
    <property type="entry name" value="GLYCOGENIN SUBFAMILY MEMBER"/>
    <property type="match status" value="1"/>
</dbReference>
<dbReference type="Gene3D" id="3.90.550.10">
    <property type="entry name" value="Spore Coat Polysaccharide Biosynthesis Protein SpsA, Chain A"/>
    <property type="match status" value="1"/>
</dbReference>
<dbReference type="EMBL" id="FOPU01000019">
    <property type="protein sequence ID" value="SFH57420.1"/>
    <property type="molecule type" value="Genomic_DNA"/>
</dbReference>
<dbReference type="RefSeq" id="WP_074968303.1">
    <property type="nucleotide sequence ID" value="NZ_CBCRYP010000020.1"/>
</dbReference>
<accession>A0A1I3B5E2</accession>
<dbReference type="InterPro" id="IPR002495">
    <property type="entry name" value="Glyco_trans_8"/>
</dbReference>
<name>A0A1I3B5E2_9RHOB</name>
<organism evidence="1 2">
    <name type="scientific">Paracoccus aminovorans</name>
    <dbReference type="NCBI Taxonomy" id="34004"/>
    <lineage>
        <taxon>Bacteria</taxon>
        <taxon>Pseudomonadati</taxon>
        <taxon>Pseudomonadota</taxon>
        <taxon>Alphaproteobacteria</taxon>
        <taxon>Rhodobacterales</taxon>
        <taxon>Paracoccaceae</taxon>
        <taxon>Paracoccus</taxon>
    </lineage>
</organism>
<protein>
    <submittedName>
        <fullName evidence="1">Glycosyl transferase family 8</fullName>
    </submittedName>
</protein>
<proteinExistence type="predicted"/>
<evidence type="ECO:0000313" key="2">
    <source>
        <dbReference type="Proteomes" id="UP000183635"/>
    </source>
</evidence>
<dbReference type="InterPro" id="IPR029044">
    <property type="entry name" value="Nucleotide-diphossugar_trans"/>
</dbReference>
<dbReference type="SUPFAM" id="SSF53448">
    <property type="entry name" value="Nucleotide-diphospho-sugar transferases"/>
    <property type="match status" value="1"/>
</dbReference>
<dbReference type="STRING" id="34004.SAMN04488021_11947"/>
<keyword evidence="2" id="KW-1185">Reference proteome</keyword>
<reference evidence="1 2" key="1">
    <citation type="submission" date="2016-10" db="EMBL/GenBank/DDBJ databases">
        <authorList>
            <person name="de Groot N.N."/>
        </authorList>
    </citation>
    <scope>NUCLEOTIDE SEQUENCE [LARGE SCALE GENOMIC DNA]</scope>
    <source>
        <strain evidence="1 2">DSM 8537</strain>
    </source>
</reference>
<dbReference type="InterPro" id="IPR050587">
    <property type="entry name" value="GNT1/Glycosyltrans_8"/>
</dbReference>
<sequence length="359" mass="41732">MRDAAFFLIVDDHYLGLGRAVARRLVRLWQIDCHVFLENGGPRQQDDLGEDGVFLQRNLLKGLRPEGLPSTRNWPPIVYDRIFAPAFLTGYRRLIYLDADIYPCFAMPELLKIPLPGGIGAVQDTAAITAPPHLARMDAETWRRSIGLESGRYFNSGMLLIDPEIWQRTDYAAELRSYMAIYGAGVRMPDQDFLNAHFQGRWTELSPRCNFQKALFNYGYEKVFPPVFLHFSSFQKPWLKPDHIDSPHGQFFSVYQEMFAQAGVDHCLYLQKNPESALRKWRTSTRHTLSRWGVVTGKEKRQRREWDEKAALMFQSFAEDGVAHHYADMDFQLVEMPRPRISFDGRYLRRALEVSYDRI</sequence>
<dbReference type="AlphaFoldDB" id="A0A1I3B5E2"/>
<keyword evidence="1" id="KW-0808">Transferase</keyword>
<gene>
    <name evidence="1" type="ORF">SAMN04488021_11947</name>
</gene>
<dbReference type="Pfam" id="PF01501">
    <property type="entry name" value="Glyco_transf_8"/>
    <property type="match status" value="1"/>
</dbReference>